<sequence>MGLGIMIDIKTIMPVIVLIYGWLIFYMMRKKQRSIGYILCFSIFFIYLLSVAHYTLFPIRLFQHNDLIKDGVDWKNGLNFIPFRELTYSYLNSVQGWGNVLIAIPFGFGLPFISNVDLKSVIWKGFLFSISIEFLQFLENIFYLSGYVARRVDINDVILNALGVLLGYCLFCILSWLYIKSIPPNEKAKGVWDHIHKVLIRENSRSILHGLVLIMR</sequence>
<dbReference type="PANTHER" id="PTHR36834">
    <property type="entry name" value="MEMBRANE PROTEIN-RELATED"/>
    <property type="match status" value="1"/>
</dbReference>
<dbReference type="HOGENOM" id="CLU_077618_4_3_9"/>
<evidence type="ECO:0000259" key="2">
    <source>
        <dbReference type="Pfam" id="PF04892"/>
    </source>
</evidence>
<feature type="transmembrane region" description="Helical" evidence="1">
    <location>
        <begin position="35"/>
        <end position="57"/>
    </location>
</feature>
<evidence type="ECO:0000313" key="4">
    <source>
        <dbReference type="Proteomes" id="UP000010845"/>
    </source>
</evidence>
<reference evidence="3 4" key="1">
    <citation type="submission" date="2012-03" db="EMBL/GenBank/DDBJ databases">
        <title>Complete sequence of chromosome of Thermoanaerobacterium thermosaccharolyticum M0795.</title>
        <authorList>
            <consortium name="US DOE Joint Genome Institute"/>
            <person name="Lucas S."/>
            <person name="Han J."/>
            <person name="Lapidus A."/>
            <person name="Cheng J.-F."/>
            <person name="Goodwin L."/>
            <person name="Pitluck S."/>
            <person name="Peters L."/>
            <person name="Teshima H."/>
            <person name="Detter J.C."/>
            <person name="Han C."/>
            <person name="Tapia R."/>
            <person name="Land M."/>
            <person name="Hauser L."/>
            <person name="Kyrpides N."/>
            <person name="Ivanova N."/>
            <person name="Pagani I."/>
            <person name="Feinberg L."/>
            <person name="Folden J."/>
            <person name="Hogsett D."/>
            <person name="Shaw J."/>
            <person name="Woyke T."/>
        </authorList>
    </citation>
    <scope>NUCLEOTIDE SEQUENCE [LARGE SCALE GENOMIC DNA]</scope>
    <source>
        <strain evidence="3 4">M0795</strain>
    </source>
</reference>
<dbReference type="Pfam" id="PF04892">
    <property type="entry name" value="VanZ"/>
    <property type="match status" value="1"/>
</dbReference>
<dbReference type="KEGG" id="tto:Thethe_00141"/>
<dbReference type="RefSeq" id="WP_015310700.1">
    <property type="nucleotide sequence ID" value="NC_019970.1"/>
</dbReference>
<feature type="domain" description="VanZ-like" evidence="2">
    <location>
        <begin position="44"/>
        <end position="174"/>
    </location>
</feature>
<accession>L0IEB8</accession>
<dbReference type="PATRIC" id="fig|698948.3.peg.128"/>
<gene>
    <name evidence="3" type="ORF">Thethe_00141</name>
</gene>
<feature type="transmembrane region" description="Helical" evidence="1">
    <location>
        <begin position="157"/>
        <end position="179"/>
    </location>
</feature>
<feature type="transmembrane region" description="Helical" evidence="1">
    <location>
        <begin position="125"/>
        <end position="145"/>
    </location>
</feature>
<feature type="transmembrane region" description="Helical" evidence="1">
    <location>
        <begin position="94"/>
        <end position="113"/>
    </location>
</feature>
<dbReference type="InterPro" id="IPR006976">
    <property type="entry name" value="VanZ-like"/>
</dbReference>
<keyword evidence="1" id="KW-0472">Membrane</keyword>
<organism evidence="3 4">
    <name type="scientific">Thermoanaerobacterium thermosaccharolyticum M0795</name>
    <dbReference type="NCBI Taxonomy" id="698948"/>
    <lineage>
        <taxon>Bacteria</taxon>
        <taxon>Bacillati</taxon>
        <taxon>Bacillota</taxon>
        <taxon>Clostridia</taxon>
        <taxon>Thermoanaerobacterales</taxon>
        <taxon>Thermoanaerobacteraceae</taxon>
        <taxon>Thermoanaerobacterium</taxon>
    </lineage>
</organism>
<evidence type="ECO:0000256" key="1">
    <source>
        <dbReference type="SAM" id="Phobius"/>
    </source>
</evidence>
<proteinExistence type="predicted"/>
<name>L0IEB8_THETR</name>
<dbReference type="InterPro" id="IPR053150">
    <property type="entry name" value="Teicoplanin_resist-assoc"/>
</dbReference>
<dbReference type="EMBL" id="CP003066">
    <property type="protein sequence ID" value="AGB17880.1"/>
    <property type="molecule type" value="Genomic_DNA"/>
</dbReference>
<feature type="transmembrane region" description="Helical" evidence="1">
    <location>
        <begin position="12"/>
        <end position="28"/>
    </location>
</feature>
<dbReference type="Proteomes" id="UP000010845">
    <property type="component" value="Chromosome"/>
</dbReference>
<dbReference type="PANTHER" id="PTHR36834:SF1">
    <property type="entry name" value="INTEGRAL MEMBRANE PROTEIN"/>
    <property type="match status" value="1"/>
</dbReference>
<keyword evidence="1" id="KW-0812">Transmembrane</keyword>
<keyword evidence="1" id="KW-1133">Transmembrane helix</keyword>
<dbReference type="AlphaFoldDB" id="L0IEB8"/>
<protein>
    <submittedName>
        <fullName evidence="3">Glycopeptide antibiotics resistance protein</fullName>
    </submittedName>
</protein>
<evidence type="ECO:0000313" key="3">
    <source>
        <dbReference type="EMBL" id="AGB17880.1"/>
    </source>
</evidence>